<gene>
    <name evidence="1" type="ORF">LMG28138_04010</name>
</gene>
<reference evidence="1 2" key="1">
    <citation type="submission" date="2020-04" db="EMBL/GenBank/DDBJ databases">
        <authorList>
            <person name="De Canck E."/>
        </authorList>
    </citation>
    <scope>NUCLEOTIDE SEQUENCE [LARGE SCALE GENOMIC DNA]</scope>
    <source>
        <strain evidence="1 2">LMG 28138</strain>
    </source>
</reference>
<dbReference type="AlphaFoldDB" id="A0A6S7BMD0"/>
<accession>A0A6S7BMD0</accession>
<keyword evidence="2" id="KW-1185">Reference proteome</keyword>
<evidence type="ECO:0000313" key="2">
    <source>
        <dbReference type="Proteomes" id="UP000494115"/>
    </source>
</evidence>
<organism evidence="1 2">
    <name type="scientific">Pararobbsia alpina</name>
    <dbReference type="NCBI Taxonomy" id="621374"/>
    <lineage>
        <taxon>Bacteria</taxon>
        <taxon>Pseudomonadati</taxon>
        <taxon>Pseudomonadota</taxon>
        <taxon>Betaproteobacteria</taxon>
        <taxon>Burkholderiales</taxon>
        <taxon>Burkholderiaceae</taxon>
        <taxon>Pararobbsia</taxon>
    </lineage>
</organism>
<protein>
    <recommendedName>
        <fullName evidence="3">PIN domain-containing protein</fullName>
    </recommendedName>
</protein>
<proteinExistence type="predicted"/>
<sequence>MAKVYVSDTNIWIDFHHADLLRELFQLPFALCCTDFVALELDSPELAPLVDFGLVIESLSSDEVQQLHALTQQHKNPSLADMSCYFLARE</sequence>
<dbReference type="EMBL" id="CADIKM010000022">
    <property type="protein sequence ID" value="CAB3796097.1"/>
    <property type="molecule type" value="Genomic_DNA"/>
</dbReference>
<evidence type="ECO:0008006" key="3">
    <source>
        <dbReference type="Google" id="ProtNLM"/>
    </source>
</evidence>
<evidence type="ECO:0000313" key="1">
    <source>
        <dbReference type="EMBL" id="CAB3796097.1"/>
    </source>
</evidence>
<name>A0A6S7BMD0_9BURK</name>
<dbReference type="RefSeq" id="WP_217478463.1">
    <property type="nucleotide sequence ID" value="NZ_CADIKM010000022.1"/>
</dbReference>
<dbReference type="Proteomes" id="UP000494115">
    <property type="component" value="Unassembled WGS sequence"/>
</dbReference>